<feature type="compositionally biased region" description="Low complexity" evidence="1">
    <location>
        <begin position="714"/>
        <end position="724"/>
    </location>
</feature>
<dbReference type="OrthoDB" id="2163491at2759"/>
<protein>
    <submittedName>
        <fullName evidence="2">Uncharacterized protein</fullName>
    </submittedName>
</protein>
<feature type="compositionally biased region" description="Basic and acidic residues" evidence="1">
    <location>
        <begin position="467"/>
        <end position="477"/>
    </location>
</feature>
<dbReference type="STRING" id="1314781.A0A165JFG8"/>
<keyword evidence="3" id="KW-1185">Reference proteome</keyword>
<feature type="compositionally biased region" description="Basic and acidic residues" evidence="1">
    <location>
        <begin position="508"/>
        <end position="522"/>
    </location>
</feature>
<feature type="compositionally biased region" description="Acidic residues" evidence="1">
    <location>
        <begin position="62"/>
        <end position="77"/>
    </location>
</feature>
<feature type="region of interest" description="Disordered" evidence="1">
    <location>
        <begin position="355"/>
        <end position="405"/>
    </location>
</feature>
<dbReference type="AlphaFoldDB" id="A0A165JFG8"/>
<evidence type="ECO:0000256" key="1">
    <source>
        <dbReference type="SAM" id="MobiDB-lite"/>
    </source>
</evidence>
<dbReference type="InParanoid" id="A0A165JFG8"/>
<dbReference type="EMBL" id="KV425967">
    <property type="protein sequence ID" value="KZV94767.1"/>
    <property type="molecule type" value="Genomic_DNA"/>
</dbReference>
<evidence type="ECO:0000313" key="3">
    <source>
        <dbReference type="Proteomes" id="UP000077266"/>
    </source>
</evidence>
<feature type="compositionally biased region" description="Polar residues" evidence="1">
    <location>
        <begin position="213"/>
        <end position="230"/>
    </location>
</feature>
<feature type="compositionally biased region" description="Polar residues" evidence="1">
    <location>
        <begin position="491"/>
        <end position="506"/>
    </location>
</feature>
<feature type="region of interest" description="Disordered" evidence="1">
    <location>
        <begin position="312"/>
        <end position="339"/>
    </location>
</feature>
<feature type="compositionally biased region" description="Basic and acidic residues" evidence="1">
    <location>
        <begin position="625"/>
        <end position="636"/>
    </location>
</feature>
<feature type="compositionally biased region" description="Acidic residues" evidence="1">
    <location>
        <begin position="183"/>
        <end position="193"/>
    </location>
</feature>
<name>A0A165JFG8_EXIGL</name>
<feature type="region of interest" description="Disordered" evidence="1">
    <location>
        <begin position="1"/>
        <end position="242"/>
    </location>
</feature>
<feature type="compositionally biased region" description="Basic residues" evidence="1">
    <location>
        <begin position="441"/>
        <end position="453"/>
    </location>
</feature>
<reference evidence="2 3" key="1">
    <citation type="journal article" date="2016" name="Mol. Biol. Evol.">
        <title>Comparative Genomics of Early-Diverging Mushroom-Forming Fungi Provides Insights into the Origins of Lignocellulose Decay Capabilities.</title>
        <authorList>
            <person name="Nagy L.G."/>
            <person name="Riley R."/>
            <person name="Tritt A."/>
            <person name="Adam C."/>
            <person name="Daum C."/>
            <person name="Floudas D."/>
            <person name="Sun H."/>
            <person name="Yadav J.S."/>
            <person name="Pangilinan J."/>
            <person name="Larsson K.H."/>
            <person name="Matsuura K."/>
            <person name="Barry K."/>
            <person name="Labutti K."/>
            <person name="Kuo R."/>
            <person name="Ohm R.A."/>
            <person name="Bhattacharya S.S."/>
            <person name="Shirouzu T."/>
            <person name="Yoshinaga Y."/>
            <person name="Martin F.M."/>
            <person name="Grigoriev I.V."/>
            <person name="Hibbett D.S."/>
        </authorList>
    </citation>
    <scope>NUCLEOTIDE SEQUENCE [LARGE SCALE GENOMIC DNA]</scope>
    <source>
        <strain evidence="2 3">HHB12029</strain>
    </source>
</reference>
<dbReference type="Proteomes" id="UP000077266">
    <property type="component" value="Unassembled WGS sequence"/>
</dbReference>
<proteinExistence type="predicted"/>
<feature type="compositionally biased region" description="Polar residues" evidence="1">
    <location>
        <begin position="355"/>
        <end position="387"/>
    </location>
</feature>
<feature type="compositionally biased region" description="Acidic residues" evidence="1">
    <location>
        <begin position="637"/>
        <end position="647"/>
    </location>
</feature>
<accession>A0A165JFG8</accession>
<organism evidence="2 3">
    <name type="scientific">Exidia glandulosa HHB12029</name>
    <dbReference type="NCBI Taxonomy" id="1314781"/>
    <lineage>
        <taxon>Eukaryota</taxon>
        <taxon>Fungi</taxon>
        <taxon>Dikarya</taxon>
        <taxon>Basidiomycota</taxon>
        <taxon>Agaricomycotina</taxon>
        <taxon>Agaricomycetes</taxon>
        <taxon>Auriculariales</taxon>
        <taxon>Exidiaceae</taxon>
        <taxon>Exidia</taxon>
    </lineage>
</organism>
<sequence length="1165" mass="124936">MAATAVPALALDDEDDLGKSDEASSSRLSDLLDTAPGPVLSVDTVNVPEDYGPLSPLTSLDPDSEHEQDVEDDDDVPLAEKARSKASQSRAGRRAVAVPSASRNTGKQAANRGRNSHNAAARAPATYGLRSRKKAQNDKPATRKTQTKKKPSALVATAPKIKVKRGLNRLQLAKIAAEQNQAVEDEQESEDEKSDYAETVPLARDQRQDATLPRQTLHSEVDAATQTPQQPDVAVGHGALPTTTVPVPDGALAAAVAQASSTTTAPENDAVPVLFAHRSHTRLALLPIAHAALPPVLANQLLQGSEGGTTVSGIDALPTDTSSSSHAAAATTRSSPTPLTFAMNDSVALTAEATSSRSPALLSSENTALPSPAESTTRASSTGSDISFSLGPAERAKRSPRKARTAIPMFADPARYKAFAAREAKARKAEQAAKEVEKAKTTRGKGLKGKRIAAAKTSAGEPPQEVGEGRPTADDPRSVLPAADEPPPTGTPQTEADATHELQTSLALHDEVRAREESREGEGSTSSTFAHIRRVRLIVSDPPTPVPDPEPEPETALRKSTRERKAVQRFVVEVHQPKPRGPKPTPVPLDTTPRRITRAHPATYQAPHTPSAGRGKRKAGDAQLDEPRGKRARGDQSEDEEDEDEEPSLSRTRRGKRSAVNTIDERAVVNGTANEQLQVATPPVTPAKRKRGPAATRHNAPEDPDSPIKRTRTATRTPLRPATAGGIVQQLPTPAPSPAKRGRKRKAVDELQMPSPSKRAIAAPGADVEHAVNGLQLNAGASQRTWQLFGAESAVPHKHGPLPEGLRPLLWTKTRQEICENLAWFRTYQGGVYHRDGLAIGYLLGGHAAPRDAFLHDGKVIISHGGGGTAVKAVVDQATNETVKKRVLVQDQTVSKSGIHARVLRKALDIGQPLLVLADSKYALFPHTLKEEVGYYVLGWYCVKDMWAEAEKSGSGNEAHTRVKVCLQWIETQGEPWWIPQPAREVTLEPNPQGLPTPPLDAHPVTPPGLPQKVAQLSLEDLAKRAVEPVDIASCTSCKTTSKIVYDVGWMCLTPSCARFWTLPGPTTTGTDASPHGQGMQYLPSFTELVPSPPLARLYAKNTDYRPKFPELLDKENGDPTTVHFQRGGCCPDCGRVFLRSKWECWECPTPGCTEGSRLADPESE</sequence>
<feature type="region of interest" description="Disordered" evidence="1">
    <location>
        <begin position="430"/>
        <end position="757"/>
    </location>
</feature>
<feature type="compositionally biased region" description="Basic and acidic residues" evidence="1">
    <location>
        <begin position="430"/>
        <end position="440"/>
    </location>
</feature>
<gene>
    <name evidence="2" type="ORF">EXIGLDRAFT_498647</name>
</gene>
<evidence type="ECO:0000313" key="2">
    <source>
        <dbReference type="EMBL" id="KZV94767.1"/>
    </source>
</evidence>
<feature type="compositionally biased region" description="Low complexity" evidence="1">
    <location>
        <begin position="318"/>
        <end position="339"/>
    </location>
</feature>